<dbReference type="Gene3D" id="3.30.40.10">
    <property type="entry name" value="Zinc/RING finger domain, C3HC4 (zinc finger)"/>
    <property type="match status" value="1"/>
</dbReference>
<accession>A0AAV9JWM1</accession>
<feature type="compositionally biased region" description="Acidic residues" evidence="4">
    <location>
        <begin position="146"/>
        <end position="157"/>
    </location>
</feature>
<protein>
    <recommendedName>
        <fullName evidence="5">Zinc finger PHD-type domain-containing protein</fullName>
    </recommendedName>
</protein>
<evidence type="ECO:0000313" key="7">
    <source>
        <dbReference type="Proteomes" id="UP001324427"/>
    </source>
</evidence>
<keyword evidence="2" id="KW-0863">Zinc-finger</keyword>
<dbReference type="Proteomes" id="UP001324427">
    <property type="component" value="Unassembled WGS sequence"/>
</dbReference>
<organism evidence="6 7">
    <name type="scientific">Oleoguttula mirabilis</name>
    <dbReference type="NCBI Taxonomy" id="1507867"/>
    <lineage>
        <taxon>Eukaryota</taxon>
        <taxon>Fungi</taxon>
        <taxon>Dikarya</taxon>
        <taxon>Ascomycota</taxon>
        <taxon>Pezizomycotina</taxon>
        <taxon>Dothideomycetes</taxon>
        <taxon>Dothideomycetidae</taxon>
        <taxon>Mycosphaerellales</taxon>
        <taxon>Teratosphaeriaceae</taxon>
        <taxon>Oleoguttula</taxon>
    </lineage>
</organism>
<reference evidence="6 7" key="1">
    <citation type="submission" date="2021-11" db="EMBL/GenBank/DDBJ databases">
        <title>Black yeast isolated from Biological Soil Crust.</title>
        <authorList>
            <person name="Kurbessoian T."/>
        </authorList>
    </citation>
    <scope>NUCLEOTIDE SEQUENCE [LARGE SCALE GENOMIC DNA]</scope>
    <source>
        <strain evidence="6 7">CCFEE 5522</strain>
    </source>
</reference>
<dbReference type="SMART" id="SM00249">
    <property type="entry name" value="PHD"/>
    <property type="match status" value="2"/>
</dbReference>
<dbReference type="AlphaFoldDB" id="A0AAV9JWM1"/>
<dbReference type="EMBL" id="JAVFHQ010000002">
    <property type="protein sequence ID" value="KAK4550028.1"/>
    <property type="molecule type" value="Genomic_DNA"/>
</dbReference>
<evidence type="ECO:0000259" key="5">
    <source>
        <dbReference type="SMART" id="SM00249"/>
    </source>
</evidence>
<dbReference type="InterPro" id="IPR019786">
    <property type="entry name" value="Zinc_finger_PHD-type_CS"/>
</dbReference>
<dbReference type="SUPFAM" id="SSF57903">
    <property type="entry name" value="FYVE/PHD zinc finger"/>
    <property type="match status" value="1"/>
</dbReference>
<feature type="domain" description="Zinc finger PHD-type" evidence="5">
    <location>
        <begin position="243"/>
        <end position="291"/>
    </location>
</feature>
<feature type="region of interest" description="Disordered" evidence="4">
    <location>
        <begin position="1"/>
        <end position="20"/>
    </location>
</feature>
<evidence type="ECO:0000256" key="3">
    <source>
        <dbReference type="ARBA" id="ARBA00022833"/>
    </source>
</evidence>
<evidence type="ECO:0000256" key="1">
    <source>
        <dbReference type="ARBA" id="ARBA00022723"/>
    </source>
</evidence>
<dbReference type="GO" id="GO:0008270">
    <property type="term" value="F:zinc ion binding"/>
    <property type="evidence" value="ECO:0007669"/>
    <property type="project" value="UniProtKB-KW"/>
</dbReference>
<gene>
    <name evidence="6" type="ORF">LTR36_002995</name>
</gene>
<dbReference type="InterPro" id="IPR001965">
    <property type="entry name" value="Znf_PHD"/>
</dbReference>
<dbReference type="CDD" id="cd15489">
    <property type="entry name" value="PHD_SF"/>
    <property type="match status" value="1"/>
</dbReference>
<keyword evidence="3" id="KW-0862">Zinc</keyword>
<feature type="domain" description="Zinc finger PHD-type" evidence="5">
    <location>
        <begin position="36"/>
        <end position="86"/>
    </location>
</feature>
<feature type="region of interest" description="Disordered" evidence="4">
    <location>
        <begin position="140"/>
        <end position="196"/>
    </location>
</feature>
<evidence type="ECO:0000256" key="4">
    <source>
        <dbReference type="SAM" id="MobiDB-lite"/>
    </source>
</evidence>
<sequence length="446" mass="49931">MANSSPISAAKHSHGSTKSGLKLKRLTDDIDDDDINCDCGDGRPGADQNGVICSGCGKWQHYNCMVGDKPLTTADVQRGYQCRICRRTKRSEAAKKGYQNRLLSQGTPVSTQSAPMGLRGSSVKPISKFKVPKLRLKAAGKAVQCQEDDDDEDDDEEELKHHRETRPGGYTTRSKLALTTSGPHSEPTRKLMPRARTLDDVINEWKKENPDMPSEPRTRLPRPKTVADVITEWADKPTQRKILCDCPGGPAGQLRDYIGCYGCQRLQHEVCMLGASGKEGAIKGSFCKECRRTMYQRQLKVSAENQQKARSLARMQHRSITDFCEQALWKLYCQLPTGESTATVRELTSMYYDNGRMVPIHPAPKEWVAEIRSRLVKMTGAAGKEKIAEMRGPDGASLRYNEQSVVAWRKLAVWLLHRGAYKRKREELGVLAEVLGLEEKGRVWRG</sequence>
<proteinExistence type="predicted"/>
<comment type="caution">
    <text evidence="6">The sequence shown here is derived from an EMBL/GenBank/DDBJ whole genome shotgun (WGS) entry which is preliminary data.</text>
</comment>
<keyword evidence="1" id="KW-0479">Metal-binding</keyword>
<dbReference type="PROSITE" id="PS01359">
    <property type="entry name" value="ZF_PHD_1"/>
    <property type="match status" value="1"/>
</dbReference>
<evidence type="ECO:0000313" key="6">
    <source>
        <dbReference type="EMBL" id="KAK4550028.1"/>
    </source>
</evidence>
<name>A0AAV9JWM1_9PEZI</name>
<evidence type="ECO:0000256" key="2">
    <source>
        <dbReference type="ARBA" id="ARBA00022771"/>
    </source>
</evidence>
<keyword evidence="7" id="KW-1185">Reference proteome</keyword>
<dbReference type="InterPro" id="IPR011011">
    <property type="entry name" value="Znf_FYVE_PHD"/>
</dbReference>
<dbReference type="InterPro" id="IPR013083">
    <property type="entry name" value="Znf_RING/FYVE/PHD"/>
</dbReference>
<feature type="compositionally biased region" description="Polar residues" evidence="4">
    <location>
        <begin position="171"/>
        <end position="183"/>
    </location>
</feature>